<name>A0ABQ4MWF8_9BACL</name>
<comment type="caution">
    <text evidence="2">The sequence shown here is derived from an EMBL/GenBank/DDBJ whole genome shotgun (WGS) entry which is preliminary data.</text>
</comment>
<keyword evidence="3" id="KW-1185">Reference proteome</keyword>
<dbReference type="Proteomes" id="UP000681290">
    <property type="component" value="Unassembled WGS sequence"/>
</dbReference>
<sequence length="69" mass="8259">MDEIGGTVSKGYKNKWDGPGARRQLWKNQYRWRRDNPRGSEMRFVYSERIIEADEFDIRRAVSPKWNGP</sequence>
<dbReference type="EMBL" id="BOSM01000008">
    <property type="protein sequence ID" value="GIP60243.1"/>
    <property type="molecule type" value="Genomic_DNA"/>
</dbReference>
<accession>A0ABQ4MWF8</accession>
<evidence type="ECO:0000313" key="3">
    <source>
        <dbReference type="Proteomes" id="UP000681290"/>
    </source>
</evidence>
<gene>
    <name evidence="2" type="ORF">J15TS10_40570</name>
</gene>
<evidence type="ECO:0008006" key="4">
    <source>
        <dbReference type="Google" id="ProtNLM"/>
    </source>
</evidence>
<reference evidence="2 3" key="1">
    <citation type="submission" date="2021-03" db="EMBL/GenBank/DDBJ databases">
        <title>Antimicrobial resistance genes in bacteria isolated from Japanese honey, and their potential for conferring macrolide and lincosamide resistance in the American foulbrood pathogen Paenibacillus larvae.</title>
        <authorList>
            <person name="Okamoto M."/>
            <person name="Kumagai M."/>
            <person name="Kanamori H."/>
            <person name="Takamatsu D."/>
        </authorList>
    </citation>
    <scope>NUCLEOTIDE SEQUENCE [LARGE SCALE GENOMIC DNA]</scope>
    <source>
        <strain evidence="2 3">J15TS10</strain>
    </source>
</reference>
<feature type="region of interest" description="Disordered" evidence="1">
    <location>
        <begin position="1"/>
        <end position="20"/>
    </location>
</feature>
<evidence type="ECO:0000256" key="1">
    <source>
        <dbReference type="SAM" id="MobiDB-lite"/>
    </source>
</evidence>
<proteinExistence type="predicted"/>
<protein>
    <recommendedName>
        <fullName evidence="4">Transposase</fullName>
    </recommendedName>
</protein>
<organism evidence="2 3">
    <name type="scientific">Paenibacillus woosongensis</name>
    <dbReference type="NCBI Taxonomy" id="307580"/>
    <lineage>
        <taxon>Bacteria</taxon>
        <taxon>Bacillati</taxon>
        <taxon>Bacillota</taxon>
        <taxon>Bacilli</taxon>
        <taxon>Bacillales</taxon>
        <taxon>Paenibacillaceae</taxon>
        <taxon>Paenibacillus</taxon>
    </lineage>
</organism>
<evidence type="ECO:0000313" key="2">
    <source>
        <dbReference type="EMBL" id="GIP60243.1"/>
    </source>
</evidence>